<dbReference type="PANTHER" id="PTHR11952">
    <property type="entry name" value="UDP- GLUCOSE PYROPHOSPHORYLASE"/>
    <property type="match status" value="1"/>
</dbReference>
<protein>
    <recommendedName>
        <fullName evidence="3">UDP-N-acetylglucosamine diphosphorylase</fullName>
        <ecNumber evidence="3">2.7.7.23</ecNumber>
    </recommendedName>
</protein>
<comment type="pathway">
    <text evidence="1">Nucleotide-sugar biosynthesis; UDP-N-acetyl-alpha-D-glucosamine biosynthesis; UDP-N-acetyl-alpha-D-glucosamine from N-acetyl-alpha-D-glucosamine 1-phosphate: step 1/1.</text>
</comment>
<dbReference type="EMBL" id="UYRU01072263">
    <property type="protein sequence ID" value="VDN22037.1"/>
    <property type="molecule type" value="Genomic_DNA"/>
</dbReference>
<dbReference type="OrthoDB" id="532420at2759"/>
<name>A0A3P7MET3_DIBLA</name>
<comment type="similarity">
    <text evidence="2">Belongs to the UDPGP type 1 family.</text>
</comment>
<dbReference type="SUPFAM" id="SSF53448">
    <property type="entry name" value="Nucleotide-diphospho-sugar transferases"/>
    <property type="match status" value="1"/>
</dbReference>
<dbReference type="PANTHER" id="PTHR11952:SF2">
    <property type="entry name" value="LD24639P"/>
    <property type="match status" value="1"/>
</dbReference>
<keyword evidence="5" id="KW-0548">Nucleotidyltransferase</keyword>
<dbReference type="AlphaFoldDB" id="A0A3P7MET3"/>
<organism evidence="7 8">
    <name type="scientific">Dibothriocephalus latus</name>
    <name type="common">Fish tapeworm</name>
    <name type="synonym">Diphyllobothrium latum</name>
    <dbReference type="NCBI Taxonomy" id="60516"/>
    <lineage>
        <taxon>Eukaryota</taxon>
        <taxon>Metazoa</taxon>
        <taxon>Spiralia</taxon>
        <taxon>Lophotrochozoa</taxon>
        <taxon>Platyhelminthes</taxon>
        <taxon>Cestoda</taxon>
        <taxon>Eucestoda</taxon>
        <taxon>Diphyllobothriidea</taxon>
        <taxon>Diphyllobothriidae</taxon>
        <taxon>Dibothriocephalus</taxon>
    </lineage>
</organism>
<proteinExistence type="inferred from homology"/>
<dbReference type="InterPro" id="IPR039741">
    <property type="entry name" value="UDP-sugar_pyrophosphorylase"/>
</dbReference>
<evidence type="ECO:0000256" key="2">
    <source>
        <dbReference type="ARBA" id="ARBA00010401"/>
    </source>
</evidence>
<evidence type="ECO:0000256" key="6">
    <source>
        <dbReference type="ARBA" id="ARBA00048493"/>
    </source>
</evidence>
<dbReference type="Pfam" id="PF01704">
    <property type="entry name" value="UDPGP"/>
    <property type="match status" value="1"/>
</dbReference>
<evidence type="ECO:0000256" key="4">
    <source>
        <dbReference type="ARBA" id="ARBA00022679"/>
    </source>
</evidence>
<keyword evidence="4" id="KW-0808">Transferase</keyword>
<dbReference type="EC" id="2.7.7.23" evidence="3"/>
<accession>A0A3P7MET3</accession>
<reference evidence="7 8" key="1">
    <citation type="submission" date="2018-11" db="EMBL/GenBank/DDBJ databases">
        <authorList>
            <consortium name="Pathogen Informatics"/>
        </authorList>
    </citation>
    <scope>NUCLEOTIDE SEQUENCE [LARGE SCALE GENOMIC DNA]</scope>
</reference>
<evidence type="ECO:0000256" key="5">
    <source>
        <dbReference type="ARBA" id="ARBA00022695"/>
    </source>
</evidence>
<gene>
    <name evidence="7" type="ORF">DILT_LOCUS13960</name>
</gene>
<keyword evidence="8" id="KW-1185">Reference proteome</keyword>
<dbReference type="GO" id="GO:0006048">
    <property type="term" value="P:UDP-N-acetylglucosamine biosynthetic process"/>
    <property type="evidence" value="ECO:0007669"/>
    <property type="project" value="TreeGrafter"/>
</dbReference>
<sequence length="150" mass="16815">MASRGAEYVHIFGVDNVLTKMADPYFFGFCISKEAECGAKVVEKTMPEEPIGVVGVVDGKFRVSPTLPMCMFVCVMFFFLQDSNRNCFGEGTVVISLSQATMFADQQRLDQIPRNELNSKGIKGEMYCRKLTTYFINESKACRCMNKIGL</sequence>
<evidence type="ECO:0000313" key="7">
    <source>
        <dbReference type="EMBL" id="VDN22037.1"/>
    </source>
</evidence>
<comment type="catalytic activity">
    <reaction evidence="6">
        <text>N-acetyl-alpha-D-glucosamine 1-phosphate + UTP + H(+) = UDP-N-acetyl-alpha-D-glucosamine + diphosphate</text>
        <dbReference type="Rhea" id="RHEA:13509"/>
        <dbReference type="ChEBI" id="CHEBI:15378"/>
        <dbReference type="ChEBI" id="CHEBI:33019"/>
        <dbReference type="ChEBI" id="CHEBI:46398"/>
        <dbReference type="ChEBI" id="CHEBI:57705"/>
        <dbReference type="ChEBI" id="CHEBI:57776"/>
        <dbReference type="EC" id="2.7.7.23"/>
    </reaction>
</comment>
<dbReference type="Proteomes" id="UP000281553">
    <property type="component" value="Unassembled WGS sequence"/>
</dbReference>
<dbReference type="Gene3D" id="3.90.550.10">
    <property type="entry name" value="Spore Coat Polysaccharide Biosynthesis Protein SpsA, Chain A"/>
    <property type="match status" value="1"/>
</dbReference>
<evidence type="ECO:0000256" key="1">
    <source>
        <dbReference type="ARBA" id="ARBA00005208"/>
    </source>
</evidence>
<evidence type="ECO:0000256" key="3">
    <source>
        <dbReference type="ARBA" id="ARBA00012457"/>
    </source>
</evidence>
<dbReference type="GO" id="GO:0003977">
    <property type="term" value="F:UDP-N-acetylglucosamine diphosphorylase activity"/>
    <property type="evidence" value="ECO:0007669"/>
    <property type="project" value="UniProtKB-EC"/>
</dbReference>
<dbReference type="InterPro" id="IPR029044">
    <property type="entry name" value="Nucleotide-diphossugar_trans"/>
</dbReference>
<evidence type="ECO:0000313" key="8">
    <source>
        <dbReference type="Proteomes" id="UP000281553"/>
    </source>
</evidence>
<dbReference type="InterPro" id="IPR002618">
    <property type="entry name" value="UDPGP_fam"/>
</dbReference>